<evidence type="ECO:0000256" key="1">
    <source>
        <dbReference type="SAM" id="MobiDB-lite"/>
    </source>
</evidence>
<sequence length="194" mass="21469">MPPKPGPERLKRRELNPPTQPAVAVTEWRTDENQPAHQNKIEAVQAPSTDCLAVFFGQRGGGIRIIKHLFVTSGADFRPAFNFEGLRHGIAMQECSEMHKMLRQAVTAPSEAFSRRSLRTEQLLEFRVSWGSWFAEKPAFDGTLLSGNDQGGPGVGGGWALLKLSVWTRGEAQSAGRPHLLLRSLSRKLPDAKM</sequence>
<dbReference type="EMBL" id="WIGO01000020">
    <property type="protein sequence ID" value="KAF6838194.1"/>
    <property type="molecule type" value="Genomic_DNA"/>
</dbReference>
<accession>A0A8H6KV13</accession>
<organism evidence="2 3">
    <name type="scientific">Colletotrichum plurivorum</name>
    <dbReference type="NCBI Taxonomy" id="2175906"/>
    <lineage>
        <taxon>Eukaryota</taxon>
        <taxon>Fungi</taxon>
        <taxon>Dikarya</taxon>
        <taxon>Ascomycota</taxon>
        <taxon>Pezizomycotina</taxon>
        <taxon>Sordariomycetes</taxon>
        <taxon>Hypocreomycetidae</taxon>
        <taxon>Glomerellales</taxon>
        <taxon>Glomerellaceae</taxon>
        <taxon>Colletotrichum</taxon>
        <taxon>Colletotrichum orchidearum species complex</taxon>
    </lineage>
</organism>
<evidence type="ECO:0000313" key="2">
    <source>
        <dbReference type="EMBL" id="KAF6838194.1"/>
    </source>
</evidence>
<name>A0A8H6KV13_9PEZI</name>
<feature type="region of interest" description="Disordered" evidence="1">
    <location>
        <begin position="1"/>
        <end position="23"/>
    </location>
</feature>
<keyword evidence="3" id="KW-1185">Reference proteome</keyword>
<reference evidence="2" key="1">
    <citation type="journal article" date="2020" name="Phytopathology">
        <title>Genome Sequence Resources of Colletotrichum truncatum, C. plurivorum, C. musicola, and C. sojae: Four Species Pathogenic to Soybean (Glycine max).</title>
        <authorList>
            <person name="Rogerio F."/>
            <person name="Boufleur T.R."/>
            <person name="Ciampi-Guillardi M."/>
            <person name="Sukno S.A."/>
            <person name="Thon M.R."/>
            <person name="Massola Junior N.S."/>
            <person name="Baroncelli R."/>
        </authorList>
    </citation>
    <scope>NUCLEOTIDE SEQUENCE</scope>
    <source>
        <strain evidence="2">LFN00145</strain>
    </source>
</reference>
<gene>
    <name evidence="2" type="ORF">CPLU01_02555</name>
</gene>
<evidence type="ECO:0000313" key="3">
    <source>
        <dbReference type="Proteomes" id="UP000654918"/>
    </source>
</evidence>
<dbReference type="AlphaFoldDB" id="A0A8H6KV13"/>
<proteinExistence type="predicted"/>
<comment type="caution">
    <text evidence="2">The sequence shown here is derived from an EMBL/GenBank/DDBJ whole genome shotgun (WGS) entry which is preliminary data.</text>
</comment>
<dbReference type="Proteomes" id="UP000654918">
    <property type="component" value="Unassembled WGS sequence"/>
</dbReference>
<protein>
    <submittedName>
        <fullName evidence="2">Uncharacterized protein</fullName>
    </submittedName>
</protein>
<feature type="compositionally biased region" description="Basic and acidic residues" evidence="1">
    <location>
        <begin position="1"/>
        <end position="15"/>
    </location>
</feature>